<reference evidence="2 3" key="1">
    <citation type="submission" date="2017-03" db="EMBL/GenBank/DDBJ databases">
        <title>Genome sequencing of Shewanella japonica KCTC 22435.</title>
        <authorList>
            <person name="Kim K.M."/>
        </authorList>
    </citation>
    <scope>NUCLEOTIDE SEQUENCE [LARGE SCALE GENOMIC DNA]</scope>
    <source>
        <strain evidence="2 3">KCTC 22435</strain>
    </source>
</reference>
<sequence length="230" mass="24627">MKKTLYKAIALSTGLLLSGSALAEVTGNIGATSNYLWRGVSQTDNGAAVQGGIDYAADSGFYVGGWASNVDFGDGTSYELDIYAGYGGNITEDLSYDINYLYYAYPDSPGSVDFGEVTVGLAWKWLDVSYSHTVNGGDDIASDPLDSKDMMYAQANLTFPLTESLSLGVHYGYSDGDIITSWYGTDSYSEYNVSLSSDTDYGTVSFTASDTDLDDDDAKIVLGYSYSFGL</sequence>
<dbReference type="EMBL" id="CP020472">
    <property type="protein sequence ID" value="ARD20983.1"/>
    <property type="molecule type" value="Genomic_DNA"/>
</dbReference>
<evidence type="ECO:0000256" key="1">
    <source>
        <dbReference type="SAM" id="SignalP"/>
    </source>
</evidence>
<evidence type="ECO:0008006" key="4">
    <source>
        <dbReference type="Google" id="ProtNLM"/>
    </source>
</evidence>
<name>A0ABM6JIL4_9GAMM</name>
<dbReference type="Proteomes" id="UP000191820">
    <property type="component" value="Chromosome"/>
</dbReference>
<dbReference type="Pfam" id="PF09694">
    <property type="entry name" value="Gcw_chp"/>
    <property type="match status" value="1"/>
</dbReference>
<keyword evidence="3" id="KW-1185">Reference proteome</keyword>
<dbReference type="RefSeq" id="WP_055022719.1">
    <property type="nucleotide sequence ID" value="NZ_CANMJJ010000025.1"/>
</dbReference>
<evidence type="ECO:0000313" key="2">
    <source>
        <dbReference type="EMBL" id="ARD20983.1"/>
    </source>
</evidence>
<keyword evidence="1" id="KW-0732">Signal</keyword>
<gene>
    <name evidence="2" type="ORF">SJ2017_0645</name>
</gene>
<dbReference type="NCBIfam" id="TIGR02001">
    <property type="entry name" value="gcw_chp"/>
    <property type="match status" value="1"/>
</dbReference>
<feature type="signal peptide" evidence="1">
    <location>
        <begin position="1"/>
        <end position="23"/>
    </location>
</feature>
<proteinExistence type="predicted"/>
<organism evidence="2 3">
    <name type="scientific">Shewanella japonica</name>
    <dbReference type="NCBI Taxonomy" id="93973"/>
    <lineage>
        <taxon>Bacteria</taxon>
        <taxon>Pseudomonadati</taxon>
        <taxon>Pseudomonadota</taxon>
        <taxon>Gammaproteobacteria</taxon>
        <taxon>Alteromonadales</taxon>
        <taxon>Shewanellaceae</taxon>
        <taxon>Shewanella</taxon>
    </lineage>
</organism>
<protein>
    <recommendedName>
        <fullName evidence="4">TIGR02001 family outer membrane protein</fullName>
    </recommendedName>
</protein>
<dbReference type="InterPro" id="IPR010239">
    <property type="entry name" value="CHP02001"/>
</dbReference>
<feature type="chain" id="PRO_5047044836" description="TIGR02001 family outer membrane protein" evidence="1">
    <location>
        <begin position="24"/>
        <end position="230"/>
    </location>
</feature>
<accession>A0ABM6JIL4</accession>
<evidence type="ECO:0000313" key="3">
    <source>
        <dbReference type="Proteomes" id="UP000191820"/>
    </source>
</evidence>